<organism evidence="1 2">
    <name type="scientific">Paeniglutamicibacter cryotolerans</name>
    <dbReference type="NCBI Taxonomy" id="670079"/>
    <lineage>
        <taxon>Bacteria</taxon>
        <taxon>Bacillati</taxon>
        <taxon>Actinomycetota</taxon>
        <taxon>Actinomycetes</taxon>
        <taxon>Micrococcales</taxon>
        <taxon>Micrococcaceae</taxon>
        <taxon>Paeniglutamicibacter</taxon>
    </lineage>
</organism>
<comment type="caution">
    <text evidence="1">The sequence shown here is derived from an EMBL/GenBank/DDBJ whole genome shotgun (WGS) entry which is preliminary data.</text>
</comment>
<dbReference type="EMBL" id="JACHVS010000001">
    <property type="protein sequence ID" value="MBB2994928.1"/>
    <property type="molecule type" value="Genomic_DNA"/>
</dbReference>
<reference evidence="1 2" key="1">
    <citation type="submission" date="2020-08" db="EMBL/GenBank/DDBJ databases">
        <title>Sequencing the genomes of 1000 actinobacteria strains.</title>
        <authorList>
            <person name="Klenk H.-P."/>
        </authorList>
    </citation>
    <scope>NUCLEOTIDE SEQUENCE [LARGE SCALE GENOMIC DNA]</scope>
    <source>
        <strain evidence="1 2">DSM 22826</strain>
    </source>
</reference>
<dbReference type="Proteomes" id="UP000523000">
    <property type="component" value="Unassembled WGS sequence"/>
</dbReference>
<keyword evidence="2" id="KW-1185">Reference proteome</keyword>
<protein>
    <submittedName>
        <fullName evidence="1">Uncharacterized protein</fullName>
    </submittedName>
</protein>
<evidence type="ECO:0000313" key="1">
    <source>
        <dbReference type="EMBL" id="MBB2994928.1"/>
    </source>
</evidence>
<proteinExistence type="predicted"/>
<evidence type="ECO:0000313" key="2">
    <source>
        <dbReference type="Proteomes" id="UP000523000"/>
    </source>
</evidence>
<gene>
    <name evidence="1" type="ORF">E9229_001119</name>
</gene>
<sequence>MGATCAGWASMSTGSTKVRYVLGTTGKVMRVEPWSMVFTDLETGTILDVVDGRRGPTATSWIAQRPRA</sequence>
<name>A0A839QF78_9MICC</name>
<accession>A0A839QF78</accession>
<dbReference type="AlphaFoldDB" id="A0A839QF78"/>